<dbReference type="RefSeq" id="XP_062679444.1">
    <property type="nucleotide sequence ID" value="XM_062822622.1"/>
</dbReference>
<comment type="caution">
    <text evidence="1">The sequence shown here is derived from an EMBL/GenBank/DDBJ whole genome shotgun (WGS) entry which is preliminary data.</text>
</comment>
<accession>A0AAE0MQ70</accession>
<dbReference type="EMBL" id="JAUEPP010000006">
    <property type="protein sequence ID" value="KAK3340502.1"/>
    <property type="molecule type" value="Genomic_DNA"/>
</dbReference>
<gene>
    <name evidence="1" type="ORF">B0H65DRAFT_261512</name>
</gene>
<dbReference type="AlphaFoldDB" id="A0AAE0MQ70"/>
<reference evidence="1" key="1">
    <citation type="journal article" date="2023" name="Mol. Phylogenet. Evol.">
        <title>Genome-scale phylogeny and comparative genomics of the fungal order Sordariales.</title>
        <authorList>
            <person name="Hensen N."/>
            <person name="Bonometti L."/>
            <person name="Westerberg I."/>
            <person name="Brannstrom I.O."/>
            <person name="Guillou S."/>
            <person name="Cros-Aarteil S."/>
            <person name="Calhoun S."/>
            <person name="Haridas S."/>
            <person name="Kuo A."/>
            <person name="Mondo S."/>
            <person name="Pangilinan J."/>
            <person name="Riley R."/>
            <person name="LaButti K."/>
            <person name="Andreopoulos B."/>
            <person name="Lipzen A."/>
            <person name="Chen C."/>
            <person name="Yan M."/>
            <person name="Daum C."/>
            <person name="Ng V."/>
            <person name="Clum A."/>
            <person name="Steindorff A."/>
            <person name="Ohm R.A."/>
            <person name="Martin F."/>
            <person name="Silar P."/>
            <person name="Natvig D.O."/>
            <person name="Lalanne C."/>
            <person name="Gautier V."/>
            <person name="Ament-Velasquez S.L."/>
            <person name="Kruys A."/>
            <person name="Hutchinson M.I."/>
            <person name="Powell A.J."/>
            <person name="Barry K."/>
            <person name="Miller A.N."/>
            <person name="Grigoriev I.V."/>
            <person name="Debuchy R."/>
            <person name="Gladieux P."/>
            <person name="Hiltunen Thoren M."/>
            <person name="Johannesson H."/>
        </authorList>
    </citation>
    <scope>NUCLEOTIDE SEQUENCE</scope>
    <source>
        <strain evidence="1">CBS 560.94</strain>
    </source>
</reference>
<protein>
    <submittedName>
        <fullName evidence="1">Uncharacterized protein</fullName>
    </submittedName>
</protein>
<dbReference type="Proteomes" id="UP001278500">
    <property type="component" value="Unassembled WGS sequence"/>
</dbReference>
<evidence type="ECO:0000313" key="2">
    <source>
        <dbReference type="Proteomes" id="UP001278500"/>
    </source>
</evidence>
<dbReference type="GeneID" id="87859776"/>
<reference evidence="1" key="2">
    <citation type="submission" date="2023-06" db="EMBL/GenBank/DDBJ databases">
        <authorList>
            <consortium name="Lawrence Berkeley National Laboratory"/>
            <person name="Haridas S."/>
            <person name="Hensen N."/>
            <person name="Bonometti L."/>
            <person name="Westerberg I."/>
            <person name="Brannstrom I.O."/>
            <person name="Guillou S."/>
            <person name="Cros-Aarteil S."/>
            <person name="Calhoun S."/>
            <person name="Kuo A."/>
            <person name="Mondo S."/>
            <person name="Pangilinan J."/>
            <person name="Riley R."/>
            <person name="Labutti K."/>
            <person name="Andreopoulos B."/>
            <person name="Lipzen A."/>
            <person name="Chen C."/>
            <person name="Yanf M."/>
            <person name="Daum C."/>
            <person name="Ng V."/>
            <person name="Clum A."/>
            <person name="Steindorff A."/>
            <person name="Ohm R."/>
            <person name="Martin F."/>
            <person name="Silar P."/>
            <person name="Natvig D."/>
            <person name="Lalanne C."/>
            <person name="Gautier V."/>
            <person name="Ament-Velasquez S.L."/>
            <person name="Kruys A."/>
            <person name="Hutchinson M.I."/>
            <person name="Powell A.J."/>
            <person name="Barry K."/>
            <person name="Miller A.N."/>
            <person name="Grigoriev I.V."/>
            <person name="Debuchy R."/>
            <person name="Gladieux P."/>
            <person name="Thoren M.H."/>
            <person name="Johannesson H."/>
        </authorList>
    </citation>
    <scope>NUCLEOTIDE SEQUENCE</scope>
    <source>
        <strain evidence="1">CBS 560.94</strain>
    </source>
</reference>
<sequence>MALPPPELDVRTPIDTIQPQSEDLISDTEGLFDFIIKSLKTLADLSDSNTAGWNALAGKMAECKVKWDAWYAGFVDREQFLQKEEQWNGNGRYSYLYLTRTATKLCDALSELNDWVDALANAFALLKPGVKVTISGRVRTYTTTLEDAPVETAKMIFTVACRLLDCQRSNNFIQKGQAMTDKQLKELEKRTENAVVEEMKGDSYLQFLKKSPAHDDAKAWEKYLQTLRPQPISQVIEAMKKEQASQRGKST</sequence>
<name>A0AAE0MQ70_9PEZI</name>
<keyword evidence="2" id="KW-1185">Reference proteome</keyword>
<organism evidence="1 2">
    <name type="scientific">Neurospora tetraspora</name>
    <dbReference type="NCBI Taxonomy" id="94610"/>
    <lineage>
        <taxon>Eukaryota</taxon>
        <taxon>Fungi</taxon>
        <taxon>Dikarya</taxon>
        <taxon>Ascomycota</taxon>
        <taxon>Pezizomycotina</taxon>
        <taxon>Sordariomycetes</taxon>
        <taxon>Sordariomycetidae</taxon>
        <taxon>Sordariales</taxon>
        <taxon>Sordariaceae</taxon>
        <taxon>Neurospora</taxon>
    </lineage>
</organism>
<proteinExistence type="predicted"/>
<evidence type="ECO:0000313" key="1">
    <source>
        <dbReference type="EMBL" id="KAK3340502.1"/>
    </source>
</evidence>